<dbReference type="EMBL" id="BMAW01127930">
    <property type="protein sequence ID" value="GFU23285.1"/>
    <property type="molecule type" value="Genomic_DNA"/>
</dbReference>
<reference evidence="1" key="1">
    <citation type="submission" date="2020-08" db="EMBL/GenBank/DDBJ databases">
        <title>Multicomponent nature underlies the extraordinary mechanical properties of spider dragline silk.</title>
        <authorList>
            <person name="Kono N."/>
            <person name="Nakamura H."/>
            <person name="Mori M."/>
            <person name="Yoshida Y."/>
            <person name="Ohtoshi R."/>
            <person name="Malay A.D."/>
            <person name="Moran D.A.P."/>
            <person name="Tomita M."/>
            <person name="Numata K."/>
            <person name="Arakawa K."/>
        </authorList>
    </citation>
    <scope>NUCLEOTIDE SEQUENCE</scope>
</reference>
<evidence type="ECO:0000313" key="2">
    <source>
        <dbReference type="Proteomes" id="UP000887013"/>
    </source>
</evidence>
<gene>
    <name evidence="1" type="primary">AVEN_57325_1</name>
    <name evidence="1" type="ORF">NPIL_2181</name>
</gene>
<comment type="caution">
    <text evidence="1">The sequence shown here is derived from an EMBL/GenBank/DDBJ whole genome shotgun (WGS) entry which is preliminary data.</text>
</comment>
<organism evidence="1 2">
    <name type="scientific">Nephila pilipes</name>
    <name type="common">Giant wood spider</name>
    <name type="synonym">Nephila maculata</name>
    <dbReference type="NCBI Taxonomy" id="299642"/>
    <lineage>
        <taxon>Eukaryota</taxon>
        <taxon>Metazoa</taxon>
        <taxon>Ecdysozoa</taxon>
        <taxon>Arthropoda</taxon>
        <taxon>Chelicerata</taxon>
        <taxon>Arachnida</taxon>
        <taxon>Araneae</taxon>
        <taxon>Araneomorphae</taxon>
        <taxon>Entelegynae</taxon>
        <taxon>Araneoidea</taxon>
        <taxon>Nephilidae</taxon>
        <taxon>Nephila</taxon>
    </lineage>
</organism>
<dbReference type="OrthoDB" id="6568926at2759"/>
<sequence length="131" mass="14888">MGDFVAYGLKTEAVMHTLPQTNISIAFEKNLCDPRNSRVSIQWILFRVGVFGNEMVDLLAKEGSAFPSAASNEHFVCKIFSIHRRKANSTWRVPPACNWYDGNLLVCLYSPKVQDPHRLHWPNCELAILRA</sequence>
<dbReference type="AlphaFoldDB" id="A0A8X6QK45"/>
<keyword evidence="2" id="KW-1185">Reference proteome</keyword>
<protein>
    <submittedName>
        <fullName evidence="1">RNase H domain-containing protein</fullName>
    </submittedName>
</protein>
<evidence type="ECO:0000313" key="1">
    <source>
        <dbReference type="EMBL" id="GFU23285.1"/>
    </source>
</evidence>
<dbReference type="Proteomes" id="UP000887013">
    <property type="component" value="Unassembled WGS sequence"/>
</dbReference>
<proteinExistence type="predicted"/>
<accession>A0A8X6QK45</accession>
<name>A0A8X6QK45_NEPPI</name>